<evidence type="ECO:0000313" key="2">
    <source>
        <dbReference type="EMBL" id="MET1756669.1"/>
    </source>
</evidence>
<dbReference type="NCBIfam" id="TIGR00199">
    <property type="entry name" value="PncC_domain"/>
    <property type="match status" value="1"/>
</dbReference>
<proteinExistence type="predicted"/>
<dbReference type="Pfam" id="PF02464">
    <property type="entry name" value="CinA"/>
    <property type="match status" value="1"/>
</dbReference>
<dbReference type="InterPro" id="IPR008136">
    <property type="entry name" value="CinA_C"/>
</dbReference>
<dbReference type="EMBL" id="JBEWLY010000023">
    <property type="protein sequence ID" value="MET1756669.1"/>
    <property type="molecule type" value="Genomic_DNA"/>
</dbReference>
<dbReference type="Gene3D" id="3.90.950.20">
    <property type="entry name" value="CinA-like"/>
    <property type="match status" value="1"/>
</dbReference>
<dbReference type="InterPro" id="IPR036653">
    <property type="entry name" value="CinA-like_C"/>
</dbReference>
<comment type="caution">
    <text evidence="2">The sequence shown here is derived from an EMBL/GenBank/DDBJ whole genome shotgun (WGS) entry which is preliminary data.</text>
</comment>
<dbReference type="SUPFAM" id="SSF142433">
    <property type="entry name" value="CinA-like"/>
    <property type="match status" value="1"/>
</dbReference>
<organism evidence="2 3">
    <name type="scientific">Novosphingobium kalidii</name>
    <dbReference type="NCBI Taxonomy" id="3230299"/>
    <lineage>
        <taxon>Bacteria</taxon>
        <taxon>Pseudomonadati</taxon>
        <taxon>Pseudomonadota</taxon>
        <taxon>Alphaproteobacteria</taxon>
        <taxon>Sphingomonadales</taxon>
        <taxon>Sphingomonadaceae</taxon>
        <taxon>Novosphingobium</taxon>
    </lineage>
</organism>
<evidence type="ECO:0000313" key="3">
    <source>
        <dbReference type="Proteomes" id="UP001548713"/>
    </source>
</evidence>
<dbReference type="Proteomes" id="UP001548713">
    <property type="component" value="Unassembled WGS sequence"/>
</dbReference>
<name>A0ABV2D5U1_9SPHN</name>
<accession>A0ABV2D5U1</accession>
<evidence type="ECO:0000259" key="1">
    <source>
        <dbReference type="Pfam" id="PF02464"/>
    </source>
</evidence>
<sequence length="169" mass="18003">MTETLDSSLHDKALARAESMLTLACKKDLKIATAESCTGGLIAALLTDIPNCSHAFERGFVVYAPVAKSELLSIPLERIERFGVVSKEIAVDMALGALKASHADIAVSVTGYAGPGGSDDEEGLVHLACARRNYPTDHREEHFGPVGRASVRRATIDVALDMLQRAVEA</sequence>
<protein>
    <submittedName>
        <fullName evidence="2">CinA family protein</fullName>
    </submittedName>
</protein>
<feature type="domain" description="CinA C-terminal" evidence="1">
    <location>
        <begin position="17"/>
        <end position="166"/>
    </location>
</feature>
<dbReference type="RefSeq" id="WP_353985156.1">
    <property type="nucleotide sequence ID" value="NZ_JBEWLY010000023.1"/>
</dbReference>
<gene>
    <name evidence="2" type="ORF">ABVV53_14590</name>
</gene>
<keyword evidence="3" id="KW-1185">Reference proteome</keyword>
<reference evidence="2 3" key="1">
    <citation type="submission" date="2024-07" db="EMBL/GenBank/DDBJ databases">
        <title>Novosphingobium kalidii RD2P27.</title>
        <authorList>
            <person name="Sun J.-Q."/>
        </authorList>
    </citation>
    <scope>NUCLEOTIDE SEQUENCE [LARGE SCALE GENOMIC DNA]</scope>
    <source>
        <strain evidence="2 3">RD2P27</strain>
    </source>
</reference>